<name>A0A378JEB3_9GAMM</name>
<feature type="region of interest" description="Disordered" evidence="1">
    <location>
        <begin position="639"/>
        <end position="662"/>
    </location>
</feature>
<dbReference type="Proteomes" id="UP000254476">
    <property type="component" value="Unassembled WGS sequence"/>
</dbReference>
<dbReference type="EMBL" id="UGOB01000001">
    <property type="protein sequence ID" value="STX45676.1"/>
    <property type="molecule type" value="Genomic_DNA"/>
</dbReference>
<reference evidence="2 4" key="1">
    <citation type="submission" date="2015-11" db="EMBL/GenBank/DDBJ databases">
        <title>Genomic analysis of 38 Legionella species identifies large and diverse effector repertoires.</title>
        <authorList>
            <person name="Burstein D."/>
            <person name="Amaro F."/>
            <person name="Zusman T."/>
            <person name="Lifshitz Z."/>
            <person name="Cohen O."/>
            <person name="Gilbert J.A."/>
            <person name="Pupko T."/>
            <person name="Shuman H.A."/>
            <person name="Segal G."/>
        </authorList>
    </citation>
    <scope>NUCLEOTIDE SEQUENCE [LARGE SCALE GENOMIC DNA]</scope>
    <source>
        <strain evidence="2 4">Lyon 8420412</strain>
    </source>
</reference>
<protein>
    <submittedName>
        <fullName evidence="3">Uncharacterized protein</fullName>
    </submittedName>
</protein>
<proteinExistence type="predicted"/>
<feature type="compositionally biased region" description="Polar residues" evidence="1">
    <location>
        <begin position="648"/>
        <end position="662"/>
    </location>
</feature>
<keyword evidence="4" id="KW-1185">Reference proteome</keyword>
<accession>A0A378JEB3</accession>
<dbReference type="EMBL" id="LNYE01000023">
    <property type="protein sequence ID" value="KTD09111.1"/>
    <property type="molecule type" value="Genomic_DNA"/>
</dbReference>
<evidence type="ECO:0000313" key="3">
    <source>
        <dbReference type="EMBL" id="STX45676.1"/>
    </source>
</evidence>
<evidence type="ECO:0000313" key="4">
    <source>
        <dbReference type="Proteomes" id="UP000054691"/>
    </source>
</evidence>
<evidence type="ECO:0000256" key="1">
    <source>
        <dbReference type="SAM" id="MobiDB-lite"/>
    </source>
</evidence>
<sequence>MKIVVFSSCSNNFGDLAFGKRIGLKLRDKYPKAEISLVTDPKDSPRGKQAKAHLEKINLDSKFPIIPIDDYQQNYRYDVPADLIIIGPVLNIKEDLVINILAKNNPTVPIVLMTEYNFDDWVIRDLNDKIMRQKGFSGSILDFPTGINNLGGIFIENQLVDCDLTKDETRQNIFNKLTQTSNIILGNASSNDYINNTNIAVNYSHNNARRFLTVHSLIVSPVKNVDVINLGDKNQIDKTVLKEQSEKLLQKGFSKVIYASIEDGSEVVAQTNNNGPIYRVIHTGMVSADESLALRQLCGDFGGATGDQSYSEAISKSSIVVYECQTWKKGFLDAMVALGNTIDASGKLGETIRLLGTADSEEKYVTLSSNLRDENVLKGLHDFRLTILKNHDLSINLKYLDDFWNKDLKKKLIDQLSKYSSQLKSLHNHNDIAVILKDLTDKIDGRSLFEILEHWKVDNAHGFDKNNYEVLFNNKNRIAYQIKSLIDSYFSKSQIIHKINSDDDFYIGIKQSIILSDSHKNQPQTSITRKSAQKYLDVILTLVNDLESEVQNTQTNQSDKLLRLCDELKNEIRNTFITLAKENAMNPTIFHLIVSEFKNHATVKLNNFQANSSNLIPNSMNKFDVLKFTIQSSVNESISNSKEEINDSIRSSNTAPYSMQQSLRSNLQELRNEYIQLENITPTPRKNRK</sequence>
<reference evidence="3 5" key="2">
    <citation type="submission" date="2018-06" db="EMBL/GenBank/DDBJ databases">
        <authorList>
            <consortium name="Pathogen Informatics"/>
            <person name="Doyle S."/>
        </authorList>
    </citation>
    <scope>NUCLEOTIDE SEQUENCE [LARGE SCALE GENOMIC DNA]</scope>
    <source>
        <strain evidence="3 5">NCTC12388</strain>
    </source>
</reference>
<evidence type="ECO:0000313" key="2">
    <source>
        <dbReference type="EMBL" id="KTD09111.1"/>
    </source>
</evidence>
<dbReference type="RefSeq" id="WP_238584436.1">
    <property type="nucleotide sequence ID" value="NZ_CAAAHW010000004.1"/>
</dbReference>
<evidence type="ECO:0000313" key="5">
    <source>
        <dbReference type="Proteomes" id="UP000254476"/>
    </source>
</evidence>
<dbReference type="Proteomes" id="UP000054691">
    <property type="component" value="Unassembled WGS sequence"/>
</dbReference>
<dbReference type="STRING" id="45066.Lgra_2346"/>
<gene>
    <name evidence="2" type="ORF">Lgra_2346</name>
    <name evidence="3" type="ORF">NCTC12388_02419</name>
</gene>
<dbReference type="AlphaFoldDB" id="A0A378JEB3"/>
<organism evidence="3 5">
    <name type="scientific">Legionella gratiana</name>
    <dbReference type="NCBI Taxonomy" id="45066"/>
    <lineage>
        <taxon>Bacteria</taxon>
        <taxon>Pseudomonadati</taxon>
        <taxon>Pseudomonadota</taxon>
        <taxon>Gammaproteobacteria</taxon>
        <taxon>Legionellales</taxon>
        <taxon>Legionellaceae</taxon>
        <taxon>Legionella</taxon>
    </lineage>
</organism>